<dbReference type="SUPFAM" id="SSF47616">
    <property type="entry name" value="GST C-terminal domain-like"/>
    <property type="match status" value="1"/>
</dbReference>
<dbReference type="InterPro" id="IPR027302">
    <property type="entry name" value="Gln_synth_N_conserv_site"/>
</dbReference>
<dbReference type="InterPro" id="IPR036282">
    <property type="entry name" value="Glutathione-S-Trfase_C_sf"/>
</dbReference>
<evidence type="ECO:0000256" key="14">
    <source>
        <dbReference type="ARBA" id="ARBA00023163"/>
    </source>
</evidence>
<feature type="domain" description="GS catalytic" evidence="23">
    <location>
        <begin position="101"/>
        <end position="484"/>
    </location>
</feature>
<keyword evidence="9" id="KW-0963">Cytoplasm</keyword>
<dbReference type="AlphaFoldDB" id="A0A194RSN3"/>
<dbReference type="PANTHER" id="PTHR20852:SF44">
    <property type="entry name" value="GLUTAMINE SYNTHETASE 1, MITOCHONDRIAL"/>
    <property type="match status" value="1"/>
</dbReference>
<dbReference type="Pfam" id="PF03874">
    <property type="entry name" value="RNA_pol_Rpb4"/>
    <property type="match status" value="1"/>
</dbReference>
<dbReference type="SUPFAM" id="SSF47819">
    <property type="entry name" value="HRDC-like"/>
    <property type="match status" value="1"/>
</dbReference>
<dbReference type="PROSITE" id="PS51987">
    <property type="entry name" value="GS_CATALYTIC"/>
    <property type="match status" value="1"/>
</dbReference>
<name>A0A194RSN3_PAPMA</name>
<dbReference type="InterPro" id="IPR014746">
    <property type="entry name" value="Gln_synth/guanido_kin_cat_dom"/>
</dbReference>
<dbReference type="GO" id="GO:0005737">
    <property type="term" value="C:cytoplasm"/>
    <property type="evidence" value="ECO:0007669"/>
    <property type="project" value="UniProtKB-SubCell"/>
</dbReference>
<comment type="subcellular location">
    <subcellularLocation>
        <location evidence="2">Cell membrane</location>
        <topology evidence="2">Peripheral membrane protein</topology>
        <orientation evidence="2">Cytoplasmic side</orientation>
    </subcellularLocation>
    <subcellularLocation>
        <location evidence="3">Cytoplasm</location>
    </subcellularLocation>
    <subcellularLocation>
        <location evidence="1">Nucleus</location>
    </subcellularLocation>
</comment>
<dbReference type="Pfam" id="PF00120">
    <property type="entry name" value="Gln-synt_C"/>
    <property type="match status" value="1"/>
</dbReference>
<evidence type="ECO:0000256" key="3">
    <source>
        <dbReference type="ARBA" id="ARBA00004496"/>
    </source>
</evidence>
<dbReference type="PANTHER" id="PTHR20852">
    <property type="entry name" value="GLUTAMINE SYNTHETASE"/>
    <property type="match status" value="1"/>
</dbReference>
<evidence type="ECO:0000256" key="10">
    <source>
        <dbReference type="ARBA" id="ARBA00022598"/>
    </source>
</evidence>
<dbReference type="SMART" id="SM01230">
    <property type="entry name" value="Gln-synt_C"/>
    <property type="match status" value="1"/>
</dbReference>
<dbReference type="Gene3D" id="1.20.1050.10">
    <property type="match status" value="1"/>
</dbReference>
<evidence type="ECO:0000256" key="15">
    <source>
        <dbReference type="ARBA" id="ARBA00023242"/>
    </source>
</evidence>
<evidence type="ECO:0000256" key="1">
    <source>
        <dbReference type="ARBA" id="ARBA00004123"/>
    </source>
</evidence>
<evidence type="ECO:0000256" key="7">
    <source>
        <dbReference type="ARBA" id="ARBA00016672"/>
    </source>
</evidence>
<dbReference type="PROSITE" id="PS51986">
    <property type="entry name" value="GS_BETA_GRASP"/>
    <property type="match status" value="1"/>
</dbReference>
<dbReference type="InterPro" id="IPR050292">
    <property type="entry name" value="Glutamine_Synthetase"/>
</dbReference>
<evidence type="ECO:0000256" key="13">
    <source>
        <dbReference type="ARBA" id="ARBA00023136"/>
    </source>
</evidence>
<evidence type="ECO:0000256" key="17">
    <source>
        <dbReference type="ARBA" id="ARBA00044007"/>
    </source>
</evidence>
<evidence type="ECO:0000256" key="12">
    <source>
        <dbReference type="ARBA" id="ARBA00022840"/>
    </source>
</evidence>
<evidence type="ECO:0000313" key="25">
    <source>
        <dbReference type="Proteomes" id="UP000053240"/>
    </source>
</evidence>
<comment type="similarity">
    <text evidence="4">Belongs to the eukaryotic RPC9 RNA polymerase subunit family.</text>
</comment>
<protein>
    <recommendedName>
        <fullName evidence="7">DNA-directed RNA polymerase III subunit RPC9</fullName>
        <ecNumber evidence="6">6.3.1.2</ecNumber>
    </recommendedName>
    <alternativeName>
        <fullName evidence="19">DNA-directed RNA polymerase III subunit rpc9</fullName>
    </alternativeName>
</protein>
<sequence>MDRYLRLPMPCNKVLATYVWIDGSGIHLRNKDRILSCTPYTAEAAPNWAFDGSSTGQAATDNSDTLLKPAAVFRDPFRLEPHVLVLCDVYRGDGKADPTNHRKFCNDLCEFHKAEEPWFGLEQEYTMLDIDGWGLGWPKGGGFPAVNYEFSYCGIGAKYVAGRDIIEAHTRSCLYAGCDFEGTNAEVMFACWEFQIGTTVGIKAPDDLWMARYLMTRIAEDYGVDITYHPKPMGPKHPGVGMHHNFSTKTMRSDGGYKFIEECVKKLEANHMKHMKRYSVDEQGNRMRLSGKFETAPFEKFSWGVANRKSSIRIQRSVKAKGKGFFEDRRPAGDCDPYLVCGLLLETCLGPASGGGRTCKINAHAAFLCNYEVMQILQQLKDNTQKKHKREASLATVTYETVHYLQDTECKNQSEEMIRKFLEGMKKFKLTKMEKLMMVNTPPRTELEIQLIVQESEERLSEEEVRAIIDLLGTEFKFWNHAQATVSKYREQQFNRGENPVFTKISQLPRLVLYKVDASPPSCAVRMLGHILSLDFHYKDIKLLQLEHKTPEFKKMPTLLYGIKSATEKHLQSIEECYGVTEAYLHRQYMAADHLTLADLSLSTTIAATQILYELDSKRFPRTADWLSRMSQEDFYREITEPGIALLKKLLYKRWGKNT</sequence>
<evidence type="ECO:0000256" key="19">
    <source>
        <dbReference type="ARBA" id="ARBA00073026"/>
    </source>
</evidence>
<evidence type="ECO:0000256" key="20">
    <source>
        <dbReference type="PROSITE-ProRule" id="PRU01330"/>
    </source>
</evidence>
<evidence type="ECO:0000256" key="5">
    <source>
        <dbReference type="ARBA" id="ARBA00009897"/>
    </source>
</evidence>
<evidence type="ECO:0000256" key="18">
    <source>
        <dbReference type="ARBA" id="ARBA00045808"/>
    </source>
</evidence>
<dbReference type="GO" id="GO:0005886">
    <property type="term" value="C:plasma membrane"/>
    <property type="evidence" value="ECO:0007669"/>
    <property type="project" value="UniProtKB-SubCell"/>
</dbReference>
<dbReference type="SMART" id="SM00657">
    <property type="entry name" value="RPOL4c"/>
    <property type="match status" value="1"/>
</dbReference>
<keyword evidence="11" id="KW-0547">Nucleotide-binding</keyword>
<dbReference type="Gene3D" id="3.10.20.70">
    <property type="entry name" value="Glutamine synthetase, N-terminal domain"/>
    <property type="match status" value="1"/>
</dbReference>
<dbReference type="STRING" id="76193.A0A194RSN3"/>
<evidence type="ECO:0000259" key="22">
    <source>
        <dbReference type="PROSITE" id="PS51986"/>
    </source>
</evidence>
<dbReference type="EC" id="6.3.1.2" evidence="6"/>
<dbReference type="SUPFAM" id="SSF54368">
    <property type="entry name" value="Glutamine synthetase, N-terminal domain"/>
    <property type="match status" value="1"/>
</dbReference>
<keyword evidence="8" id="KW-1003">Cell membrane</keyword>
<evidence type="ECO:0000256" key="16">
    <source>
        <dbReference type="ARBA" id="ARBA00043924"/>
    </source>
</evidence>
<dbReference type="GO" id="GO:0005524">
    <property type="term" value="F:ATP binding"/>
    <property type="evidence" value="ECO:0007669"/>
    <property type="project" value="UniProtKB-KW"/>
</dbReference>
<dbReference type="SUPFAM" id="SSF55931">
    <property type="entry name" value="Glutamine synthetase/guanido kinase"/>
    <property type="match status" value="1"/>
</dbReference>
<dbReference type="GO" id="GO:0006352">
    <property type="term" value="P:DNA-templated transcription initiation"/>
    <property type="evidence" value="ECO:0007669"/>
    <property type="project" value="InterPro"/>
</dbReference>
<dbReference type="InterPro" id="IPR008146">
    <property type="entry name" value="Gln_synth_cat_dom"/>
</dbReference>
<evidence type="ECO:0000256" key="2">
    <source>
        <dbReference type="ARBA" id="ARBA00004413"/>
    </source>
</evidence>
<dbReference type="InterPro" id="IPR036651">
    <property type="entry name" value="Gln_synt_N_sf"/>
</dbReference>
<dbReference type="GO" id="GO:0005634">
    <property type="term" value="C:nucleus"/>
    <property type="evidence" value="ECO:0007669"/>
    <property type="project" value="UniProtKB-SubCell"/>
</dbReference>
<dbReference type="FunFam" id="3.30.590.10:FF:000011">
    <property type="entry name" value="Glutamine synthetase"/>
    <property type="match status" value="1"/>
</dbReference>
<dbReference type="InterPro" id="IPR038324">
    <property type="entry name" value="Rpb4/RPC9_sf"/>
</dbReference>
<comment type="function">
    <text evidence="18">DNA-dependent RNA polymerase catalyzes the transcription of DNA into RNA using the four ribonucleoside triphosphates as substrates. Specific peripheric component of RNA polymerase III (Pol III) which synthesizes small non-coding RNAs including 5S rRNA, snRNAs, tRNAs and miRNAs from at least 500 distinct genomic loci. With POLR3H/RPC8 forms a mobile stalk that protrudes from Pol III core and functions primarily in transcription initiation. Pol III plays a key role in sensing and limiting infection by intracellular bacteria and DNA viruses. Acts as nuclear and cytosolic DNA sensor involved in innate immune response. Can sense non-self dsDNA that serves as template for transcription into dsRNA. The non-self RNA polymerase III transcripts, such as Epstein-Barr virus-encoded RNAs (EBERs) induce type I interferon and NF-kappa-B through the RIG-I pathway.</text>
</comment>
<dbReference type="PROSITE" id="PS00180">
    <property type="entry name" value="GLNA_1"/>
    <property type="match status" value="1"/>
</dbReference>
<evidence type="ECO:0000313" key="24">
    <source>
        <dbReference type="EMBL" id="KPJ19076.1"/>
    </source>
</evidence>
<evidence type="ECO:0000256" key="11">
    <source>
        <dbReference type="ARBA" id="ARBA00022741"/>
    </source>
</evidence>
<dbReference type="Gene3D" id="1.20.1250.40">
    <property type="match status" value="1"/>
</dbReference>
<dbReference type="Gene3D" id="3.30.590.10">
    <property type="entry name" value="Glutamine synthetase/guanido kinase, catalytic domain"/>
    <property type="match status" value="1"/>
</dbReference>
<dbReference type="InterPro" id="IPR008147">
    <property type="entry name" value="Gln_synt_N"/>
</dbReference>
<accession>A0A194RSN3</accession>
<keyword evidence="13" id="KW-0472">Membrane</keyword>
<organism evidence="24 25">
    <name type="scientific">Papilio machaon</name>
    <name type="common">Old World swallowtail butterfly</name>
    <dbReference type="NCBI Taxonomy" id="76193"/>
    <lineage>
        <taxon>Eukaryota</taxon>
        <taxon>Metazoa</taxon>
        <taxon>Ecdysozoa</taxon>
        <taxon>Arthropoda</taxon>
        <taxon>Hexapoda</taxon>
        <taxon>Insecta</taxon>
        <taxon>Pterygota</taxon>
        <taxon>Neoptera</taxon>
        <taxon>Endopterygota</taxon>
        <taxon>Lepidoptera</taxon>
        <taxon>Glossata</taxon>
        <taxon>Ditrysia</taxon>
        <taxon>Papilionoidea</taxon>
        <taxon>Papilionidae</taxon>
        <taxon>Papilioninae</taxon>
        <taxon>Papilio</taxon>
    </lineage>
</organism>
<comment type="function">
    <text evidence="16">Accessory protein for the calcitonin gene-related peptide (CGRP) receptor. It modulates CGRP responsiveness in a variety of tissues.</text>
</comment>
<comment type="subunit">
    <text evidence="17">Component of the RNA polymerase III complex consisting of 17 subunits: a ten-subunit horseshoe-shaped catalytic core composed of POLR3A/RPC1, POLR3B/RPC2, POLR1C/RPAC1, POLR1D/RPAC2, POLR3K/RPC10, POLR2E/RPABC1, POLR2F/RPABC2, POLR2H/RPABC3, POLR2K/RPABC4 and POLR2L/RPABC5; a mobile stalk composed of two subunits POLR3H/RPC8 and CRCP/RPC9, protruding from the core and functioning primarily in transcription initiation; and additional subunits homologous to general transcription factors of the RNA polymerase II machinery, POLR3C/RPC3-POLR3F/RPC6-POLR3G/RPC7 heterotrimer required for transcription initiation and POLR3D/RPC4-POLR3E/RPC5 heterodimer involved in both transcription initiation and termination.</text>
</comment>
<dbReference type="Pfam" id="PF03951">
    <property type="entry name" value="Gln-synt_N"/>
    <property type="match status" value="1"/>
</dbReference>
<proteinExistence type="inferred from homology"/>
<keyword evidence="10" id="KW-0436">Ligase</keyword>
<evidence type="ECO:0000256" key="6">
    <source>
        <dbReference type="ARBA" id="ARBA00012937"/>
    </source>
</evidence>
<keyword evidence="15" id="KW-0539">Nucleus</keyword>
<dbReference type="GO" id="GO:0006542">
    <property type="term" value="P:glutamine biosynthetic process"/>
    <property type="evidence" value="ECO:0007669"/>
    <property type="project" value="InterPro"/>
</dbReference>
<dbReference type="EMBL" id="KQ459984">
    <property type="protein sequence ID" value="KPJ19076.1"/>
    <property type="molecule type" value="Genomic_DNA"/>
</dbReference>
<dbReference type="InterPro" id="IPR005574">
    <property type="entry name" value="Rpb4/RPC9"/>
</dbReference>
<feature type="domain" description="GS beta-grasp" evidence="22">
    <location>
        <begin position="12"/>
        <end position="94"/>
    </location>
</feature>
<dbReference type="GO" id="GO:0004356">
    <property type="term" value="F:glutamine synthetase activity"/>
    <property type="evidence" value="ECO:0007669"/>
    <property type="project" value="UniProtKB-EC"/>
</dbReference>
<keyword evidence="14" id="KW-0804">Transcription</keyword>
<evidence type="ECO:0000259" key="23">
    <source>
        <dbReference type="PROSITE" id="PS51987"/>
    </source>
</evidence>
<keyword evidence="25" id="KW-1185">Reference proteome</keyword>
<dbReference type="FunFam" id="1.20.1250.40:FF:000002">
    <property type="entry name" value="DNA-directed RNA polymerase III subunit RPC9"/>
    <property type="match status" value="1"/>
</dbReference>
<evidence type="ECO:0000256" key="4">
    <source>
        <dbReference type="ARBA" id="ARBA00006898"/>
    </source>
</evidence>
<reference evidence="24 25" key="1">
    <citation type="journal article" date="2015" name="Nat. Commun.">
        <title>Outbred genome sequencing and CRISPR/Cas9 gene editing in butterflies.</title>
        <authorList>
            <person name="Li X."/>
            <person name="Fan D."/>
            <person name="Zhang W."/>
            <person name="Liu G."/>
            <person name="Zhang L."/>
            <person name="Zhao L."/>
            <person name="Fang X."/>
            <person name="Chen L."/>
            <person name="Dong Y."/>
            <person name="Chen Y."/>
            <person name="Ding Y."/>
            <person name="Zhao R."/>
            <person name="Feng M."/>
            <person name="Zhu Y."/>
            <person name="Feng Y."/>
            <person name="Jiang X."/>
            <person name="Zhu D."/>
            <person name="Xiang H."/>
            <person name="Feng X."/>
            <person name="Li S."/>
            <person name="Wang J."/>
            <person name="Zhang G."/>
            <person name="Kronforst M.R."/>
            <person name="Wang W."/>
        </authorList>
    </citation>
    <scope>NUCLEOTIDE SEQUENCE [LARGE SCALE GENOMIC DNA]</scope>
    <source>
        <strain evidence="24">Ya'a_city_454_Pm</strain>
        <tissue evidence="24">Whole body</tissue>
    </source>
</reference>
<evidence type="ECO:0000256" key="8">
    <source>
        <dbReference type="ARBA" id="ARBA00022475"/>
    </source>
</evidence>
<dbReference type="InParanoid" id="A0A194RSN3"/>
<evidence type="ECO:0000256" key="21">
    <source>
        <dbReference type="RuleBase" id="RU000384"/>
    </source>
</evidence>
<comment type="similarity">
    <text evidence="5 20 21">Belongs to the glutamine synthetase family.</text>
</comment>
<dbReference type="GO" id="GO:0030880">
    <property type="term" value="C:RNA polymerase complex"/>
    <property type="evidence" value="ECO:0007669"/>
    <property type="project" value="InterPro"/>
</dbReference>
<dbReference type="InterPro" id="IPR010997">
    <property type="entry name" value="HRDC-like_sf"/>
</dbReference>
<dbReference type="Proteomes" id="UP000053240">
    <property type="component" value="Unassembled WGS sequence"/>
</dbReference>
<evidence type="ECO:0000256" key="9">
    <source>
        <dbReference type="ARBA" id="ARBA00022490"/>
    </source>
</evidence>
<dbReference type="InterPro" id="IPR006590">
    <property type="entry name" value="RNA_pol_Rpb4/RPC9_core"/>
</dbReference>
<gene>
    <name evidence="24" type="ORF">RR48_12587</name>
</gene>
<keyword evidence="12" id="KW-0067">ATP-binding</keyword>